<sequence>VSALISVHDMTGVVEFAEHLVGLGHDLISTGGTLATLREAGLSVRPVPDVTGFPEMLDGRVKTLHPAIHGGILARRDIPAHQQQLDDLGFDPIDIVVVNLYPFASTLAQGLDHESLVEQIDIGGPTLIRSAAKNIANVVVVVDPRDYDQMQTALHTNTLDIEFRNRLA</sequence>
<evidence type="ECO:0000256" key="3">
    <source>
        <dbReference type="ARBA" id="ARBA00022801"/>
    </source>
</evidence>
<accession>A0A383EQR5</accession>
<dbReference type="PANTHER" id="PTHR11692:SF0">
    <property type="entry name" value="BIFUNCTIONAL PURINE BIOSYNTHESIS PROTEIN ATIC"/>
    <property type="match status" value="1"/>
</dbReference>
<dbReference type="Pfam" id="PF02142">
    <property type="entry name" value="MGS"/>
    <property type="match status" value="1"/>
</dbReference>
<feature type="non-terminal residue" evidence="6">
    <location>
        <position position="1"/>
    </location>
</feature>
<evidence type="ECO:0000256" key="2">
    <source>
        <dbReference type="ARBA" id="ARBA00022755"/>
    </source>
</evidence>
<keyword evidence="2" id="KW-0658">Purine biosynthesis</keyword>
<reference evidence="6" key="1">
    <citation type="submission" date="2018-05" db="EMBL/GenBank/DDBJ databases">
        <authorList>
            <person name="Lanie J.A."/>
            <person name="Ng W.-L."/>
            <person name="Kazmierczak K.M."/>
            <person name="Andrzejewski T.M."/>
            <person name="Davidsen T.M."/>
            <person name="Wayne K.J."/>
            <person name="Tettelin H."/>
            <person name="Glass J.I."/>
            <person name="Rusch D."/>
            <person name="Podicherti R."/>
            <person name="Tsui H.-C.T."/>
            <person name="Winkler M.E."/>
        </authorList>
    </citation>
    <scope>NUCLEOTIDE SEQUENCE</scope>
</reference>
<keyword evidence="4" id="KW-0511">Multifunctional enzyme</keyword>
<dbReference type="GO" id="GO:0004643">
    <property type="term" value="F:phosphoribosylaminoimidazolecarboxamide formyltransferase activity"/>
    <property type="evidence" value="ECO:0007669"/>
    <property type="project" value="InterPro"/>
</dbReference>
<dbReference type="PROSITE" id="PS51855">
    <property type="entry name" value="MGS"/>
    <property type="match status" value="1"/>
</dbReference>
<protein>
    <recommendedName>
        <fullName evidence="5">MGS-like domain-containing protein</fullName>
    </recommendedName>
</protein>
<dbReference type="PANTHER" id="PTHR11692">
    <property type="entry name" value="BIFUNCTIONAL PURINE BIOSYNTHESIS PROTEIN PURH"/>
    <property type="match status" value="1"/>
</dbReference>
<dbReference type="SMART" id="SM00851">
    <property type="entry name" value="MGS"/>
    <property type="match status" value="1"/>
</dbReference>
<dbReference type="CDD" id="cd01421">
    <property type="entry name" value="IMPCH"/>
    <property type="match status" value="1"/>
</dbReference>
<evidence type="ECO:0000256" key="4">
    <source>
        <dbReference type="ARBA" id="ARBA00023268"/>
    </source>
</evidence>
<dbReference type="Gene3D" id="3.40.50.1380">
    <property type="entry name" value="Methylglyoxal synthase-like domain"/>
    <property type="match status" value="1"/>
</dbReference>
<dbReference type="GO" id="GO:0005829">
    <property type="term" value="C:cytosol"/>
    <property type="evidence" value="ECO:0007669"/>
    <property type="project" value="TreeGrafter"/>
</dbReference>
<organism evidence="6">
    <name type="scientific">marine metagenome</name>
    <dbReference type="NCBI Taxonomy" id="408172"/>
    <lineage>
        <taxon>unclassified sequences</taxon>
        <taxon>metagenomes</taxon>
        <taxon>ecological metagenomes</taxon>
    </lineage>
</organism>
<dbReference type="InterPro" id="IPR002695">
    <property type="entry name" value="PurH-like"/>
</dbReference>
<evidence type="ECO:0000313" key="6">
    <source>
        <dbReference type="EMBL" id="SVE59282.1"/>
    </source>
</evidence>
<dbReference type="InterPro" id="IPR036914">
    <property type="entry name" value="MGS-like_dom_sf"/>
</dbReference>
<evidence type="ECO:0000259" key="5">
    <source>
        <dbReference type="PROSITE" id="PS51855"/>
    </source>
</evidence>
<dbReference type="EMBL" id="UINC01228106">
    <property type="protein sequence ID" value="SVE59282.1"/>
    <property type="molecule type" value="Genomic_DNA"/>
</dbReference>
<feature type="non-terminal residue" evidence="6">
    <location>
        <position position="168"/>
    </location>
</feature>
<keyword evidence="1" id="KW-0808">Transferase</keyword>
<dbReference type="InterPro" id="IPR011607">
    <property type="entry name" value="MGS-like_dom"/>
</dbReference>
<evidence type="ECO:0000256" key="1">
    <source>
        <dbReference type="ARBA" id="ARBA00022679"/>
    </source>
</evidence>
<feature type="domain" description="MGS-like" evidence="5">
    <location>
        <begin position="1"/>
        <end position="142"/>
    </location>
</feature>
<dbReference type="GO" id="GO:0003937">
    <property type="term" value="F:IMP cyclohydrolase activity"/>
    <property type="evidence" value="ECO:0007669"/>
    <property type="project" value="InterPro"/>
</dbReference>
<name>A0A383EQR5_9ZZZZ</name>
<proteinExistence type="predicted"/>
<dbReference type="FunFam" id="3.40.50.1380:FF:000001">
    <property type="entry name" value="Bifunctional purine biosynthesis protein PurH"/>
    <property type="match status" value="1"/>
</dbReference>
<keyword evidence="3" id="KW-0378">Hydrolase</keyword>
<gene>
    <name evidence="6" type="ORF">METZ01_LOCUS512136</name>
</gene>
<dbReference type="SUPFAM" id="SSF52335">
    <property type="entry name" value="Methylglyoxal synthase-like"/>
    <property type="match status" value="1"/>
</dbReference>
<dbReference type="GO" id="GO:0006189">
    <property type="term" value="P:'de novo' IMP biosynthetic process"/>
    <property type="evidence" value="ECO:0007669"/>
    <property type="project" value="TreeGrafter"/>
</dbReference>
<dbReference type="AlphaFoldDB" id="A0A383EQR5"/>